<gene>
    <name evidence="3" type="ORF">F0562_026060</name>
</gene>
<sequence length="341" mass="38689">MYARCGHMNEAQFVFDGLLSKNEVSWNALIAGHARKGEGENALFLFSKMQSEDFKLAYFNYSNIFTACASTGSLEQGKWVHPHIIKSAGKLIAFIGNTLLDMYAKSGRIEHGLGKEAMEHFEEMPRIGIEPNVVTFLCVLTACGHAGLLNKGQYYFELMKKFKVEMEVAHYVTVVDLLGRSAWSSRWSDAVKVRKMMKESGVKKEPACSWVEIVNVSNMFVVDDDVHPQRLDIHKMWEKISGKLRKLVRDHAKTNVEADEGSGVCPSYQRTRRLEASLAQKHDHADHHLYKRGLACHLEKTSKEERAAVGSAVACTVTPVMEKPCLQQLQIHFRMEWEIRQ</sequence>
<evidence type="ECO:0000313" key="3">
    <source>
        <dbReference type="EMBL" id="KAA8539368.1"/>
    </source>
</evidence>
<dbReference type="OrthoDB" id="9990610at2759"/>
<dbReference type="Gene3D" id="1.25.40.10">
    <property type="entry name" value="Tetratricopeptide repeat domain"/>
    <property type="match status" value="2"/>
</dbReference>
<proteinExistence type="predicted"/>
<dbReference type="EMBL" id="CM018037">
    <property type="protein sequence ID" value="KAA8539368.1"/>
    <property type="molecule type" value="Genomic_DNA"/>
</dbReference>
<dbReference type="InterPro" id="IPR046960">
    <property type="entry name" value="PPR_At4g14850-like_plant"/>
</dbReference>
<accession>A0A5J5B9S9</accession>
<dbReference type="Pfam" id="PF01535">
    <property type="entry name" value="PPR"/>
    <property type="match status" value="1"/>
</dbReference>
<feature type="repeat" description="PPR" evidence="2">
    <location>
        <begin position="22"/>
        <end position="56"/>
    </location>
</feature>
<dbReference type="Pfam" id="PF13812">
    <property type="entry name" value="PPR_3"/>
    <property type="match status" value="1"/>
</dbReference>
<dbReference type="PANTHER" id="PTHR47926">
    <property type="entry name" value="PENTATRICOPEPTIDE REPEAT-CONTAINING PROTEIN"/>
    <property type="match status" value="1"/>
</dbReference>
<dbReference type="NCBIfam" id="TIGR00756">
    <property type="entry name" value="PPR"/>
    <property type="match status" value="1"/>
</dbReference>
<dbReference type="Proteomes" id="UP000325577">
    <property type="component" value="Linkage Group LG14"/>
</dbReference>
<evidence type="ECO:0008006" key="5">
    <source>
        <dbReference type="Google" id="ProtNLM"/>
    </source>
</evidence>
<dbReference type="InterPro" id="IPR002885">
    <property type="entry name" value="PPR_rpt"/>
</dbReference>
<evidence type="ECO:0000313" key="4">
    <source>
        <dbReference type="Proteomes" id="UP000325577"/>
    </source>
</evidence>
<dbReference type="Pfam" id="PF20431">
    <property type="entry name" value="E_motif"/>
    <property type="match status" value="1"/>
</dbReference>
<dbReference type="InterPro" id="IPR046848">
    <property type="entry name" value="E_motif"/>
</dbReference>
<dbReference type="GO" id="GO:0003723">
    <property type="term" value="F:RNA binding"/>
    <property type="evidence" value="ECO:0007669"/>
    <property type="project" value="InterPro"/>
</dbReference>
<protein>
    <recommendedName>
        <fullName evidence="5">Pentatricopeptide repeat-containing protein</fullName>
    </recommendedName>
</protein>
<keyword evidence="1" id="KW-0677">Repeat</keyword>
<organism evidence="3 4">
    <name type="scientific">Nyssa sinensis</name>
    <dbReference type="NCBI Taxonomy" id="561372"/>
    <lineage>
        <taxon>Eukaryota</taxon>
        <taxon>Viridiplantae</taxon>
        <taxon>Streptophyta</taxon>
        <taxon>Embryophyta</taxon>
        <taxon>Tracheophyta</taxon>
        <taxon>Spermatophyta</taxon>
        <taxon>Magnoliopsida</taxon>
        <taxon>eudicotyledons</taxon>
        <taxon>Gunneridae</taxon>
        <taxon>Pentapetalae</taxon>
        <taxon>asterids</taxon>
        <taxon>Cornales</taxon>
        <taxon>Nyssaceae</taxon>
        <taxon>Nyssa</taxon>
    </lineage>
</organism>
<dbReference type="PANTHER" id="PTHR47926:SF502">
    <property type="entry name" value="SELENIUM BINDING PROTEIN"/>
    <property type="match status" value="1"/>
</dbReference>
<dbReference type="AlphaFoldDB" id="A0A5J5B9S9"/>
<dbReference type="InterPro" id="IPR011990">
    <property type="entry name" value="TPR-like_helical_dom_sf"/>
</dbReference>
<name>A0A5J5B9S9_9ASTE</name>
<dbReference type="GO" id="GO:0009451">
    <property type="term" value="P:RNA modification"/>
    <property type="evidence" value="ECO:0007669"/>
    <property type="project" value="InterPro"/>
</dbReference>
<reference evidence="3 4" key="1">
    <citation type="submission" date="2019-09" db="EMBL/GenBank/DDBJ databases">
        <title>A chromosome-level genome assembly of the Chinese tupelo Nyssa sinensis.</title>
        <authorList>
            <person name="Yang X."/>
            <person name="Kang M."/>
            <person name="Yang Y."/>
            <person name="Xiong H."/>
            <person name="Wang M."/>
            <person name="Zhang Z."/>
            <person name="Wang Z."/>
            <person name="Wu H."/>
            <person name="Ma T."/>
            <person name="Liu J."/>
            <person name="Xi Z."/>
        </authorList>
    </citation>
    <scope>NUCLEOTIDE SEQUENCE [LARGE SCALE GENOMIC DNA]</scope>
    <source>
        <strain evidence="3">J267</strain>
        <tissue evidence="3">Leaf</tissue>
    </source>
</reference>
<keyword evidence="4" id="KW-1185">Reference proteome</keyword>
<dbReference type="PROSITE" id="PS51375">
    <property type="entry name" value="PPR"/>
    <property type="match status" value="1"/>
</dbReference>
<evidence type="ECO:0000256" key="1">
    <source>
        <dbReference type="ARBA" id="ARBA00022737"/>
    </source>
</evidence>
<evidence type="ECO:0000256" key="2">
    <source>
        <dbReference type="PROSITE-ProRule" id="PRU00708"/>
    </source>
</evidence>